<accession>A0A317T498</accession>
<dbReference type="InterPro" id="IPR001841">
    <property type="entry name" value="Znf_RING"/>
</dbReference>
<comment type="caution">
    <text evidence="7">The sequence shown here is derived from an EMBL/GenBank/DDBJ whole genome shotgun (WGS) entry which is preliminary data.</text>
</comment>
<dbReference type="OrthoDB" id="1305878at2759"/>
<keyword evidence="2 4" id="KW-0863">Zinc-finger</keyword>
<dbReference type="PANTHER" id="PTHR16079">
    <property type="entry name" value="UBIQUITIN LIGASE PROTEIN CHFR"/>
    <property type="match status" value="1"/>
</dbReference>
<dbReference type="SMART" id="SM00184">
    <property type="entry name" value="RING"/>
    <property type="match status" value="1"/>
</dbReference>
<dbReference type="SUPFAM" id="SSF57850">
    <property type="entry name" value="RING/U-box"/>
    <property type="match status" value="1"/>
</dbReference>
<organism evidence="7 8">
    <name type="scientific">Tuber magnatum</name>
    <name type="common">white Piedmont truffle</name>
    <dbReference type="NCBI Taxonomy" id="42249"/>
    <lineage>
        <taxon>Eukaryota</taxon>
        <taxon>Fungi</taxon>
        <taxon>Dikarya</taxon>
        <taxon>Ascomycota</taxon>
        <taxon>Pezizomycotina</taxon>
        <taxon>Pezizomycetes</taxon>
        <taxon>Pezizales</taxon>
        <taxon>Tuberaceae</taxon>
        <taxon>Tuber</taxon>
    </lineage>
</organism>
<dbReference type="GO" id="GO:0016567">
    <property type="term" value="P:protein ubiquitination"/>
    <property type="evidence" value="ECO:0007669"/>
    <property type="project" value="TreeGrafter"/>
</dbReference>
<dbReference type="Proteomes" id="UP000246991">
    <property type="component" value="Unassembled WGS sequence"/>
</dbReference>
<evidence type="ECO:0000256" key="2">
    <source>
        <dbReference type="ARBA" id="ARBA00022771"/>
    </source>
</evidence>
<evidence type="ECO:0000313" key="8">
    <source>
        <dbReference type="Proteomes" id="UP000246991"/>
    </source>
</evidence>
<dbReference type="EMBL" id="PYWC01000004">
    <property type="protein sequence ID" value="PWW80266.1"/>
    <property type="molecule type" value="Genomic_DNA"/>
</dbReference>
<keyword evidence="3" id="KW-0862">Zinc</keyword>
<dbReference type="InterPro" id="IPR018957">
    <property type="entry name" value="Znf_C3HC4_RING-type"/>
</dbReference>
<dbReference type="InterPro" id="IPR052256">
    <property type="entry name" value="E3_ubiquitin-ligase_CHFR"/>
</dbReference>
<evidence type="ECO:0000313" key="7">
    <source>
        <dbReference type="EMBL" id="PWW80266.1"/>
    </source>
</evidence>
<evidence type="ECO:0000256" key="5">
    <source>
        <dbReference type="SAM" id="MobiDB-lite"/>
    </source>
</evidence>
<dbReference type="Gene3D" id="3.30.40.10">
    <property type="entry name" value="Zinc/RING finger domain, C3HC4 (zinc finger)"/>
    <property type="match status" value="1"/>
</dbReference>
<sequence length="547" mass="59353">MSSSVVEKELTCSICTDILFDPVIFLDCLHANCGACAKSWFASLSNSGSASSNTGSRFTCPACRAVVREAKTGSLLQNLVDDLVKSDPSKDRTQEEKNNMRSVYKPGDKVLPLAGRSSGTPPTGAPAELRPVQSPFASFHTPPQAGPSGNVFRSPLVPLPASPNNVSFAQPSSPNASSPGPSLANSFEQLSVAREPECHCCSKSLKFAVRGICATCEETFCTHCYRVNEGCGSSSPPNSSSSTLPHVVIFQKQRPHPQSPISIGLFCVTCESFCGEPNSSEFWLCNSCHSSGDDELWGYCSACVGRGNCCTHDLELYTKPLRHPMSALPQSTAMEILHRIQQHRRLVSQGNSPNTPQALILALGYMRQSSRWVNCDFCNRRLPTDCAFLHCSVCQNGDMDICMQCYDVTRSDADLNSTTFKCPQGHDFSLLTQSGNPGSRKIILSPPHDLPEMIPRSQNLNPGTAVALKGHWPDEENTSLGSVSMGDRPGVRMWEYGDQLSFPEGAVIRDVALAFTEGAGLDRVTYYWGWYGGVGGLFEGEFVRMTD</sequence>
<dbReference type="PANTHER" id="PTHR16079:SF4">
    <property type="entry name" value="E3 UBIQUITIN-PROTEIN LIGASE CHFR"/>
    <property type="match status" value="1"/>
</dbReference>
<reference evidence="7 8" key="1">
    <citation type="submission" date="2018-03" db="EMBL/GenBank/DDBJ databases">
        <title>Genomes of Pezizomycetes fungi and the evolution of truffles.</title>
        <authorList>
            <person name="Murat C."/>
            <person name="Payen T."/>
            <person name="Noel B."/>
            <person name="Kuo A."/>
            <person name="Martin F.M."/>
        </authorList>
    </citation>
    <scope>NUCLEOTIDE SEQUENCE [LARGE SCALE GENOMIC DNA]</scope>
    <source>
        <strain evidence="7">091103-1</strain>
    </source>
</reference>
<evidence type="ECO:0000256" key="3">
    <source>
        <dbReference type="ARBA" id="ARBA00022833"/>
    </source>
</evidence>
<dbReference type="GO" id="GO:0004842">
    <property type="term" value="F:ubiquitin-protein transferase activity"/>
    <property type="evidence" value="ECO:0007669"/>
    <property type="project" value="TreeGrafter"/>
</dbReference>
<dbReference type="STRING" id="42249.A0A317T498"/>
<dbReference type="GO" id="GO:0006511">
    <property type="term" value="P:ubiquitin-dependent protein catabolic process"/>
    <property type="evidence" value="ECO:0007669"/>
    <property type="project" value="TreeGrafter"/>
</dbReference>
<dbReference type="PROSITE" id="PS50089">
    <property type="entry name" value="ZF_RING_2"/>
    <property type="match status" value="1"/>
</dbReference>
<evidence type="ECO:0000256" key="1">
    <source>
        <dbReference type="ARBA" id="ARBA00022723"/>
    </source>
</evidence>
<name>A0A317T498_9PEZI</name>
<feature type="compositionally biased region" description="Low complexity" evidence="5">
    <location>
        <begin position="171"/>
        <end position="183"/>
    </location>
</feature>
<dbReference type="GO" id="GO:0008270">
    <property type="term" value="F:zinc ion binding"/>
    <property type="evidence" value="ECO:0007669"/>
    <property type="project" value="UniProtKB-KW"/>
</dbReference>
<keyword evidence="1" id="KW-0479">Metal-binding</keyword>
<dbReference type="AlphaFoldDB" id="A0A317T498"/>
<evidence type="ECO:0000259" key="6">
    <source>
        <dbReference type="PROSITE" id="PS50089"/>
    </source>
</evidence>
<protein>
    <recommendedName>
        <fullName evidence="6">RING-type domain-containing protein</fullName>
    </recommendedName>
</protein>
<feature type="domain" description="RING-type" evidence="6">
    <location>
        <begin position="12"/>
        <end position="64"/>
    </location>
</feature>
<proteinExistence type="predicted"/>
<dbReference type="GO" id="GO:0005634">
    <property type="term" value="C:nucleus"/>
    <property type="evidence" value="ECO:0007669"/>
    <property type="project" value="TreeGrafter"/>
</dbReference>
<keyword evidence="8" id="KW-1185">Reference proteome</keyword>
<gene>
    <name evidence="7" type="ORF">C7212DRAFT_273983</name>
</gene>
<dbReference type="InterPro" id="IPR013083">
    <property type="entry name" value="Znf_RING/FYVE/PHD"/>
</dbReference>
<dbReference type="Pfam" id="PF00097">
    <property type="entry name" value="zf-C3HC4"/>
    <property type="match status" value="1"/>
</dbReference>
<evidence type="ECO:0000256" key="4">
    <source>
        <dbReference type="PROSITE-ProRule" id="PRU00175"/>
    </source>
</evidence>
<feature type="region of interest" description="Disordered" evidence="5">
    <location>
        <begin position="105"/>
        <end position="183"/>
    </location>
</feature>